<evidence type="ECO:0000313" key="4">
    <source>
        <dbReference type="Proteomes" id="UP000605676"/>
    </source>
</evidence>
<dbReference type="Proteomes" id="UP000605676">
    <property type="component" value="Unassembled WGS sequence"/>
</dbReference>
<dbReference type="EMBL" id="JAENRR010000128">
    <property type="protein sequence ID" value="MBK3520022.1"/>
    <property type="molecule type" value="Genomic_DNA"/>
</dbReference>
<dbReference type="Gene3D" id="1.10.10.60">
    <property type="entry name" value="Homeodomain-like"/>
    <property type="match status" value="1"/>
</dbReference>
<evidence type="ECO:0000259" key="1">
    <source>
        <dbReference type="Pfam" id="PF01610"/>
    </source>
</evidence>
<comment type="caution">
    <text evidence="3">The sequence shown here is derived from an EMBL/GenBank/DDBJ whole genome shotgun (WGS) entry which is preliminary data.</text>
</comment>
<gene>
    <name evidence="3" type="ORF">JIV24_22010</name>
</gene>
<dbReference type="Pfam" id="PF14690">
    <property type="entry name" value="Zn_ribbon_ISL3"/>
    <property type="match status" value="1"/>
</dbReference>
<proteinExistence type="predicted"/>
<feature type="domain" description="Transposase IS204/IS1001/IS1096/IS1165 zinc-finger" evidence="2">
    <location>
        <begin position="35"/>
        <end position="78"/>
    </location>
</feature>
<evidence type="ECO:0000313" key="3">
    <source>
        <dbReference type="EMBL" id="MBK3520022.1"/>
    </source>
</evidence>
<organism evidence="3 4">
    <name type="scientific">Carboxylicivirga marina</name>
    <dbReference type="NCBI Taxonomy" id="2800988"/>
    <lineage>
        <taxon>Bacteria</taxon>
        <taxon>Pseudomonadati</taxon>
        <taxon>Bacteroidota</taxon>
        <taxon>Bacteroidia</taxon>
        <taxon>Marinilabiliales</taxon>
        <taxon>Marinilabiliaceae</taxon>
        <taxon>Carboxylicivirga</taxon>
    </lineage>
</organism>
<name>A0ABS1HQR6_9BACT</name>
<feature type="domain" description="Transposase IS204/IS1001/IS1096/IS1165 DDE" evidence="1">
    <location>
        <begin position="153"/>
        <end position="252"/>
    </location>
</feature>
<protein>
    <submittedName>
        <fullName evidence="3">ISL3 family transposase</fullName>
    </submittedName>
</protein>
<dbReference type="InterPro" id="IPR047951">
    <property type="entry name" value="Transpos_ISL3"/>
</dbReference>
<dbReference type="PANTHER" id="PTHR33498">
    <property type="entry name" value="TRANSPOSASE FOR INSERTION SEQUENCE ELEMENT IS1557"/>
    <property type="match status" value="1"/>
</dbReference>
<dbReference type="InterPro" id="IPR002560">
    <property type="entry name" value="Transposase_DDE"/>
</dbReference>
<accession>A0ABS1HQR6</accession>
<reference evidence="3 4" key="1">
    <citation type="submission" date="2021-01" db="EMBL/GenBank/DDBJ databases">
        <title>Carboxyliciviraga sp.nov., isolated from coastal sediments.</title>
        <authorList>
            <person name="Lu D."/>
            <person name="Zhang T."/>
        </authorList>
    </citation>
    <scope>NUCLEOTIDE SEQUENCE [LARGE SCALE GENOMIC DNA]</scope>
    <source>
        <strain evidence="3 4">N1Y132</strain>
    </source>
</reference>
<dbReference type="PANTHER" id="PTHR33498:SF1">
    <property type="entry name" value="TRANSPOSASE FOR INSERTION SEQUENCE ELEMENT IS1557"/>
    <property type="match status" value="1"/>
</dbReference>
<sequence length="519" mass="59474">MTLKQLFRISKIKISNIEYKQSLITFHASITSKKAKCPVCNRYSYSVHDRYTRTITDLPVFQYSTKIVLGVRKFKCQNAHCQRKVFTERHDDILPYARRTLRVDKLLSEIAIEMTSGAGSKLSDKLNVKVSRATITRLAYRLQPPKPGKLTVVGVDDWAFRKGVNYGTVLVDMETSKPIDLLPTREGEDLEAWLEKNPGIEIITRDRASSYSSAIDSASPGTLQVADRFHLLMNLSEALDTYFKSVAPKINRLVKAKTMELCQEAELPESNNITGTSSVLPRFDSRLPVFEKVKELQSQNIPKKRIARELGISRNTVRLYFTMDELVPKSHSRRTNIENFRSYITDRISKAGYLMKDIVADIRQMGYSGGNSQAYLYIRQLKGTTGNMALSQSEINQQNIPYIKPLSTRRLAKYIGKNMNRIENHDERNYMQMLLKYMPLLRQVRKLVRKFKKMIRKGTGDIEEWIQTVKDSKQKLPGLTSFARGMAMDIDAVKNAIQLKWSNGPVEGHVNRIKSIFKN</sequence>
<keyword evidence="4" id="KW-1185">Reference proteome</keyword>
<dbReference type="NCBIfam" id="NF033550">
    <property type="entry name" value="transpos_ISL3"/>
    <property type="match status" value="1"/>
</dbReference>
<dbReference type="RefSeq" id="WP_200467239.1">
    <property type="nucleotide sequence ID" value="NZ_JAENRR010000128.1"/>
</dbReference>
<dbReference type="InterPro" id="IPR029261">
    <property type="entry name" value="Transposase_Znf"/>
</dbReference>
<evidence type="ECO:0000259" key="2">
    <source>
        <dbReference type="Pfam" id="PF14690"/>
    </source>
</evidence>
<dbReference type="Pfam" id="PF01610">
    <property type="entry name" value="DDE_Tnp_ISL3"/>
    <property type="match status" value="2"/>
</dbReference>
<feature type="domain" description="Transposase IS204/IS1001/IS1096/IS1165 DDE" evidence="1">
    <location>
        <begin position="419"/>
        <end position="516"/>
    </location>
</feature>